<proteinExistence type="predicted"/>
<keyword evidence="3" id="KW-1185">Reference proteome</keyword>
<feature type="chain" id="PRO_5021814027" description="DUF3108 domain-containing protein" evidence="1">
    <location>
        <begin position="21"/>
        <end position="285"/>
    </location>
</feature>
<evidence type="ECO:0000313" key="3">
    <source>
        <dbReference type="Proteomes" id="UP000316167"/>
    </source>
</evidence>
<name>A0A562SGP7_9BACT</name>
<evidence type="ECO:0008006" key="4">
    <source>
        <dbReference type="Google" id="ProtNLM"/>
    </source>
</evidence>
<dbReference type="Proteomes" id="UP000316167">
    <property type="component" value="Unassembled WGS sequence"/>
</dbReference>
<protein>
    <recommendedName>
        <fullName evidence="4">DUF3108 domain-containing protein</fullName>
    </recommendedName>
</protein>
<gene>
    <name evidence="2" type="ORF">IQ13_2834</name>
</gene>
<accession>A0A562SGP7</accession>
<sequence length="285" mass="32168">MQLRIFFFYCLLFLSAAAQAQTALGVWEGSFNIRGSKKNKMNVRLELMQTEGQIVGIITTRGFDKNTVYGCDYLVAGTVQNKKLRLARISVRRGVAMSKTDCSFFRYLDLQLNKPDTAKTISAVWTWGDEDKDAFTAVKTETAISATAQEEINAYVEDLFNSYEEANIYLAPAERLNQKVTELTADSTEILLEFYSAGKSINDSISVFLNGHPISSNCHLFEKPLRIRLQQIDTGMNEIVIVSESVGKPTLQLRFVIRQGTQTKEFKITPGFIRNAIVFINRKQD</sequence>
<reference evidence="2 3" key="1">
    <citation type="journal article" date="2015" name="Stand. Genomic Sci.">
        <title>Genomic Encyclopedia of Bacterial and Archaeal Type Strains, Phase III: the genomes of soil and plant-associated and newly described type strains.</title>
        <authorList>
            <person name="Whitman W.B."/>
            <person name="Woyke T."/>
            <person name="Klenk H.P."/>
            <person name="Zhou Y."/>
            <person name="Lilburn T.G."/>
            <person name="Beck B.J."/>
            <person name="De Vos P."/>
            <person name="Vandamme P."/>
            <person name="Eisen J.A."/>
            <person name="Garrity G."/>
            <person name="Hugenholtz P."/>
            <person name="Kyrpides N.C."/>
        </authorList>
    </citation>
    <scope>NUCLEOTIDE SEQUENCE [LARGE SCALE GENOMIC DNA]</scope>
    <source>
        <strain evidence="2 3">CGMCC 1.7271</strain>
    </source>
</reference>
<dbReference type="EMBL" id="VLLE01000005">
    <property type="protein sequence ID" value="TWI80164.1"/>
    <property type="molecule type" value="Genomic_DNA"/>
</dbReference>
<feature type="signal peptide" evidence="1">
    <location>
        <begin position="1"/>
        <end position="20"/>
    </location>
</feature>
<dbReference type="AlphaFoldDB" id="A0A562SGP7"/>
<keyword evidence="1" id="KW-0732">Signal</keyword>
<evidence type="ECO:0000313" key="2">
    <source>
        <dbReference type="EMBL" id="TWI80164.1"/>
    </source>
</evidence>
<dbReference type="RefSeq" id="WP_144887009.1">
    <property type="nucleotide sequence ID" value="NZ_VLLE01000005.1"/>
</dbReference>
<evidence type="ECO:0000256" key="1">
    <source>
        <dbReference type="SAM" id="SignalP"/>
    </source>
</evidence>
<dbReference type="OrthoDB" id="9829237at2"/>
<organism evidence="2 3">
    <name type="scientific">Lacibacter cauensis</name>
    <dbReference type="NCBI Taxonomy" id="510947"/>
    <lineage>
        <taxon>Bacteria</taxon>
        <taxon>Pseudomonadati</taxon>
        <taxon>Bacteroidota</taxon>
        <taxon>Chitinophagia</taxon>
        <taxon>Chitinophagales</taxon>
        <taxon>Chitinophagaceae</taxon>
        <taxon>Lacibacter</taxon>
    </lineage>
</organism>
<comment type="caution">
    <text evidence="2">The sequence shown here is derived from an EMBL/GenBank/DDBJ whole genome shotgun (WGS) entry which is preliminary data.</text>
</comment>